<dbReference type="AlphaFoldDB" id="A0A6L5YC31"/>
<comment type="caution">
    <text evidence="2">The sequence shown here is derived from an EMBL/GenBank/DDBJ whole genome shotgun (WGS) entry which is preliminary data.</text>
</comment>
<dbReference type="Proteomes" id="UP000473699">
    <property type="component" value="Unassembled WGS sequence"/>
</dbReference>
<reference evidence="2 3" key="1">
    <citation type="submission" date="2019-08" db="EMBL/GenBank/DDBJ databases">
        <title>In-depth cultivation of the pig gut microbiome towards novel bacterial diversity and tailored functional studies.</title>
        <authorList>
            <person name="Wylensek D."/>
            <person name="Hitch T.C.A."/>
            <person name="Clavel T."/>
        </authorList>
    </citation>
    <scope>NUCLEOTIDE SEQUENCE [LARGE SCALE GENOMIC DNA]</scope>
    <source>
        <strain evidence="2 3">SM-530-WT-4B</strain>
    </source>
</reference>
<evidence type="ECO:0000259" key="1">
    <source>
        <dbReference type="Pfam" id="PF21781"/>
    </source>
</evidence>
<keyword evidence="3" id="KW-1185">Reference proteome</keyword>
<dbReference type="EMBL" id="VUNH01000006">
    <property type="protein sequence ID" value="MST55655.1"/>
    <property type="molecule type" value="Genomic_DNA"/>
</dbReference>
<evidence type="ECO:0000313" key="2">
    <source>
        <dbReference type="EMBL" id="MST55655.1"/>
    </source>
</evidence>
<sequence>MAELCEAFWLVDKICTVQQTEPYSKEYFQVWRLIMKENHHATLICDDGNGKIISQEEINYTDFPLSEGITLYMTNDVIMLPTEY</sequence>
<feature type="domain" description="DUF6876" evidence="1">
    <location>
        <begin position="1"/>
        <end position="84"/>
    </location>
</feature>
<gene>
    <name evidence="2" type="ORF">FYJ74_06360</name>
</gene>
<organism evidence="2 3">
    <name type="scientific">Pyramidobacter porci</name>
    <dbReference type="NCBI Taxonomy" id="2605789"/>
    <lineage>
        <taxon>Bacteria</taxon>
        <taxon>Thermotogati</taxon>
        <taxon>Synergistota</taxon>
        <taxon>Synergistia</taxon>
        <taxon>Synergistales</taxon>
        <taxon>Dethiosulfovibrionaceae</taxon>
        <taxon>Pyramidobacter</taxon>
    </lineage>
</organism>
<protein>
    <recommendedName>
        <fullName evidence="1">DUF6876 domain-containing protein</fullName>
    </recommendedName>
</protein>
<accession>A0A6L5YC31</accession>
<name>A0A6L5YC31_9BACT</name>
<evidence type="ECO:0000313" key="3">
    <source>
        <dbReference type="Proteomes" id="UP000473699"/>
    </source>
</evidence>
<proteinExistence type="predicted"/>
<dbReference type="Pfam" id="PF21781">
    <property type="entry name" value="DUF6876"/>
    <property type="match status" value="1"/>
</dbReference>
<dbReference type="InterPro" id="IPR049241">
    <property type="entry name" value="DUF6876"/>
</dbReference>